<feature type="binding site" evidence="7">
    <location>
        <position position="322"/>
    </location>
    <ligand>
        <name>AMP</name>
        <dbReference type="ChEBI" id="CHEBI:456215"/>
    </ligand>
</feature>
<feature type="binding site" evidence="7">
    <location>
        <position position="257"/>
    </location>
    <ligand>
        <name>AMP</name>
        <dbReference type="ChEBI" id="CHEBI:456215"/>
    </ligand>
</feature>
<dbReference type="FunFam" id="3.40.50.300:FF:000106">
    <property type="entry name" value="Adenylate kinase mitochondrial"/>
    <property type="match status" value="1"/>
</dbReference>
<evidence type="ECO:0000313" key="10">
    <source>
        <dbReference type="Proteomes" id="UP000769157"/>
    </source>
</evidence>
<feature type="binding site" evidence="7">
    <location>
        <position position="333"/>
    </location>
    <ligand>
        <name>AMP</name>
        <dbReference type="ChEBI" id="CHEBI:456215"/>
    </ligand>
</feature>
<feature type="binding site" evidence="7">
    <location>
        <begin position="173"/>
        <end position="178"/>
    </location>
    <ligand>
        <name>GTP</name>
        <dbReference type="ChEBI" id="CHEBI:37565"/>
    </ligand>
</feature>
<dbReference type="GO" id="GO:0005524">
    <property type="term" value="F:ATP binding"/>
    <property type="evidence" value="ECO:0007669"/>
    <property type="project" value="InterPro"/>
</dbReference>
<dbReference type="NCBIfam" id="TIGR01351">
    <property type="entry name" value="adk"/>
    <property type="match status" value="1"/>
</dbReference>
<keyword evidence="3 7" id="KW-0547">Nucleotide-binding</keyword>
<evidence type="ECO:0000256" key="7">
    <source>
        <dbReference type="HAMAP-Rule" id="MF_03169"/>
    </source>
</evidence>
<feature type="binding site" evidence="7">
    <location>
        <position position="362"/>
    </location>
    <ligand>
        <name>GTP</name>
        <dbReference type="ChEBI" id="CHEBI:37565"/>
    </ligand>
</feature>
<accession>A0A9P8PB84</accession>
<comment type="domain">
    <text evidence="7">Consists of three domains, a large central CORE domain and two small peripheral domains, NMPbind and LID, which undergo movements during catalysis. The LID domain closes over the site of phosphoryl transfer upon GTP binding. Assembling and dissambling the active center during each catalytic cycle provides an effective means to prevent GTP hydrolysis.</text>
</comment>
<evidence type="ECO:0000256" key="2">
    <source>
        <dbReference type="ARBA" id="ARBA00022679"/>
    </source>
</evidence>
<dbReference type="InterPro" id="IPR033690">
    <property type="entry name" value="Adenylat_kinase_CS"/>
</dbReference>
<feature type="binding site" evidence="7">
    <location>
        <begin position="298"/>
        <end position="299"/>
    </location>
    <ligand>
        <name>GTP</name>
        <dbReference type="ChEBI" id="CHEBI:37565"/>
    </ligand>
</feature>
<name>A0A9P8PB84_9ASCO</name>
<comment type="caution">
    <text evidence="9">The sequence shown here is derived from an EMBL/GenBank/DDBJ whole genome shotgun (WGS) entry which is preliminary data.</text>
</comment>
<dbReference type="InterPro" id="IPR028586">
    <property type="entry name" value="AK3/Ak4_mitochondrial"/>
</dbReference>
<comment type="function">
    <text evidence="7">Involved in maintaining the homeostasis of cellular nucleotides by catalyzing the interconversion of nucleoside phosphates. Has GTP:AMP phosphotransferase and ITP:AMP phosphotransferase activities.</text>
</comment>
<dbReference type="PROSITE" id="PS00113">
    <property type="entry name" value="ADENYLATE_KINASE"/>
    <property type="match status" value="1"/>
</dbReference>
<feature type="region of interest" description="NMPbind" evidence="7">
    <location>
        <begin position="194"/>
        <end position="223"/>
    </location>
</feature>
<comment type="similarity">
    <text evidence="7">Belongs to the adenylate kinase family. AK3 subfamily.</text>
</comment>
<dbReference type="GO" id="GO:0046033">
    <property type="term" value="P:AMP metabolic process"/>
    <property type="evidence" value="ECO:0007669"/>
    <property type="project" value="UniProtKB-UniRule"/>
</dbReference>
<feature type="domain" description="Adenylate kinase active site lid" evidence="8">
    <location>
        <begin position="290"/>
        <end position="324"/>
    </location>
</feature>
<comment type="subcellular location">
    <subcellularLocation>
        <location evidence="1 7">Mitochondrion matrix</location>
    </subcellularLocation>
</comment>
<dbReference type="GO" id="GO:0005759">
    <property type="term" value="C:mitochondrial matrix"/>
    <property type="evidence" value="ECO:0007669"/>
    <property type="project" value="UniProtKB-SubCell"/>
</dbReference>
<reference evidence="9" key="1">
    <citation type="journal article" date="2021" name="Open Biol.">
        <title>Shared evolutionary footprints suggest mitochondrial oxidative damage underlies multiple complex I losses in fungi.</title>
        <authorList>
            <person name="Schikora-Tamarit M.A."/>
            <person name="Marcet-Houben M."/>
            <person name="Nosek J."/>
            <person name="Gabaldon T."/>
        </authorList>
    </citation>
    <scope>NUCLEOTIDE SEQUENCE</scope>
    <source>
        <strain evidence="9">CBS6075</strain>
    </source>
</reference>
<evidence type="ECO:0000256" key="4">
    <source>
        <dbReference type="ARBA" id="ARBA00022777"/>
    </source>
</evidence>
<dbReference type="InterPro" id="IPR036193">
    <property type="entry name" value="ADK_active_lid_dom_sf"/>
</dbReference>
<evidence type="ECO:0000313" key="9">
    <source>
        <dbReference type="EMBL" id="KAH3668662.1"/>
    </source>
</evidence>
<dbReference type="GO" id="GO:0004017">
    <property type="term" value="F:AMP kinase activity"/>
    <property type="evidence" value="ECO:0007669"/>
    <property type="project" value="InterPro"/>
</dbReference>
<dbReference type="Gene3D" id="3.40.50.300">
    <property type="entry name" value="P-loop containing nucleotide triphosphate hydrolases"/>
    <property type="match status" value="1"/>
</dbReference>
<dbReference type="HAMAP" id="MF_00235">
    <property type="entry name" value="Adenylate_kinase_Adk"/>
    <property type="match status" value="1"/>
</dbReference>
<dbReference type="Pfam" id="PF05191">
    <property type="entry name" value="ADK_lid"/>
    <property type="match status" value="1"/>
</dbReference>
<dbReference type="InterPro" id="IPR027417">
    <property type="entry name" value="P-loop_NTPase"/>
</dbReference>
<dbReference type="GO" id="GO:0046041">
    <property type="term" value="P:ITP metabolic process"/>
    <property type="evidence" value="ECO:0007669"/>
    <property type="project" value="UniProtKB-UniRule"/>
</dbReference>
<feature type="binding site" evidence="7">
    <location>
        <begin position="250"/>
        <end position="253"/>
    </location>
    <ligand>
        <name>AMP</name>
        <dbReference type="ChEBI" id="CHEBI:456215"/>
    </ligand>
</feature>
<dbReference type="AlphaFoldDB" id="A0A9P8PB84"/>
<dbReference type="Proteomes" id="UP000769157">
    <property type="component" value="Unassembled WGS sequence"/>
</dbReference>
<dbReference type="PRINTS" id="PR00094">
    <property type="entry name" value="ADENYLTKNASE"/>
</dbReference>
<dbReference type="InterPro" id="IPR007862">
    <property type="entry name" value="Adenylate_kinase_lid-dom"/>
</dbReference>
<dbReference type="GO" id="GO:0006172">
    <property type="term" value="P:ADP biosynthetic process"/>
    <property type="evidence" value="ECO:0007669"/>
    <property type="project" value="UniProtKB-UniRule"/>
</dbReference>
<dbReference type="InterPro" id="IPR006259">
    <property type="entry name" value="Adenyl_kin_sub"/>
</dbReference>
<comment type="subunit">
    <text evidence="7">Monomer.</text>
</comment>
<organism evidence="9 10">
    <name type="scientific">Ogataea philodendri</name>
    <dbReference type="NCBI Taxonomy" id="1378263"/>
    <lineage>
        <taxon>Eukaryota</taxon>
        <taxon>Fungi</taxon>
        <taxon>Dikarya</taxon>
        <taxon>Ascomycota</taxon>
        <taxon>Saccharomycotina</taxon>
        <taxon>Pichiomycetes</taxon>
        <taxon>Pichiales</taxon>
        <taxon>Pichiaceae</taxon>
        <taxon>Ogataea</taxon>
    </lineage>
</organism>
<sequence>MCNVGGVSVDLTSQVDGDNITFFELEIGLIINLWRVANNDIINIDGNWLGNTFFSDLILVCVIESNFHLGVSEQTQFCNRVWLVLSKMVRIVDQLGQISQTGLGDLTSQSVFFQSGAVGDIIGCSECLNSFYRHKILAQPRVAPDLAKNGSRGVKNYIYSVMPLRLVLLGAPGSGKGTLTSRLLKQLPSLSSLSTGDILRSEIQKQSDVGKLADTYIRGGKLLPDRFMATLVEKELLDRDLLHKPFLLDGFPRTANQALELETSLKDKPINLVVELDVPADAIVGRITSRWMHSSGRVYNLEYNPPKVPFKDDVTGEPLFQRADDNPETVKKRLLTYYRELEPIKQFYKSRGVYQKVSGKTSDIIFPQLLTIVNNHAD</sequence>
<comment type="caution">
    <text evidence="7">Lacks conserved residue(s) required for the propagation of feature annotation.</text>
</comment>
<evidence type="ECO:0000256" key="5">
    <source>
        <dbReference type="ARBA" id="ARBA00023128"/>
    </source>
</evidence>
<evidence type="ECO:0000259" key="8">
    <source>
        <dbReference type="Pfam" id="PF05191"/>
    </source>
</evidence>
<feature type="binding site" evidence="7">
    <location>
        <position position="195"/>
    </location>
    <ligand>
        <name>AMP</name>
        <dbReference type="ChEBI" id="CHEBI:456215"/>
    </ligand>
</feature>
<dbReference type="InterPro" id="IPR000850">
    <property type="entry name" value="Adenylat/UMP-CMP_kin"/>
</dbReference>
<keyword evidence="4 7" id="KW-0418">Kinase</keyword>
<keyword evidence="6 7" id="KW-0342">GTP-binding</keyword>
<dbReference type="SUPFAM" id="SSF57774">
    <property type="entry name" value="Microbial and mitochondrial ADK, insert 'zinc finger' domain"/>
    <property type="match status" value="1"/>
</dbReference>
<reference evidence="9" key="2">
    <citation type="submission" date="2021-01" db="EMBL/GenBank/DDBJ databases">
        <authorList>
            <person name="Schikora-Tamarit M.A."/>
        </authorList>
    </citation>
    <scope>NUCLEOTIDE SEQUENCE</scope>
    <source>
        <strain evidence="9">CBS6075</strain>
    </source>
</reference>
<feature type="binding site" evidence="7">
    <location>
        <position position="290"/>
    </location>
    <ligand>
        <name>GTP</name>
        <dbReference type="ChEBI" id="CHEBI:37565"/>
    </ligand>
</feature>
<dbReference type="SUPFAM" id="SSF52540">
    <property type="entry name" value="P-loop containing nucleoside triphosphate hydrolases"/>
    <property type="match status" value="1"/>
</dbReference>
<evidence type="ECO:0000256" key="6">
    <source>
        <dbReference type="ARBA" id="ARBA00023134"/>
    </source>
</evidence>
<proteinExistence type="inferred from homology"/>
<comment type="catalytic activity">
    <reaction evidence="7">
        <text>a ribonucleoside 5'-triphosphate + AMP = a ribonucleoside 5'-diphosphate + ADP</text>
        <dbReference type="Rhea" id="RHEA:13749"/>
        <dbReference type="ChEBI" id="CHEBI:57930"/>
        <dbReference type="ChEBI" id="CHEBI:61557"/>
        <dbReference type="ChEBI" id="CHEBI:456215"/>
        <dbReference type="ChEBI" id="CHEBI:456216"/>
        <dbReference type="EC" id="2.7.4.10"/>
    </reaction>
</comment>
<feature type="binding site" evidence="7">
    <location>
        <position position="200"/>
    </location>
    <ligand>
        <name>AMP</name>
        <dbReference type="ChEBI" id="CHEBI:456215"/>
    </ligand>
</feature>
<keyword evidence="5 7" id="KW-0496">Mitochondrion</keyword>
<keyword evidence="2 7" id="KW-0808">Transferase</keyword>
<dbReference type="HAMAP" id="MF_03169">
    <property type="entry name" value="Adenylate_kinase_AK3"/>
    <property type="match status" value="1"/>
</dbReference>
<dbReference type="OrthoDB" id="439792at2759"/>
<dbReference type="Pfam" id="PF00406">
    <property type="entry name" value="ADK"/>
    <property type="match status" value="1"/>
</dbReference>
<dbReference type="PANTHER" id="PTHR23359">
    <property type="entry name" value="NUCLEOTIDE KINASE"/>
    <property type="match status" value="1"/>
</dbReference>
<evidence type="ECO:0000256" key="1">
    <source>
        <dbReference type="ARBA" id="ARBA00004305"/>
    </source>
</evidence>
<dbReference type="GO" id="GO:0046899">
    <property type="term" value="F:nucleoside triphosphate adenylate kinase activity"/>
    <property type="evidence" value="ECO:0007669"/>
    <property type="project" value="UniProtKB-UniRule"/>
</dbReference>
<evidence type="ECO:0000256" key="3">
    <source>
        <dbReference type="ARBA" id="ARBA00022741"/>
    </source>
</evidence>
<dbReference type="EC" id="2.7.4.10" evidence="7"/>
<dbReference type="EMBL" id="JAEUBE010000158">
    <property type="protein sequence ID" value="KAH3668662.1"/>
    <property type="molecule type" value="Genomic_DNA"/>
</dbReference>
<gene>
    <name evidence="7" type="primary">ADK2</name>
    <name evidence="9" type="ORF">OGAPHI_002416</name>
</gene>
<dbReference type="CDD" id="cd01428">
    <property type="entry name" value="ADK"/>
    <property type="match status" value="1"/>
</dbReference>
<protein>
    <recommendedName>
        <fullName evidence="7">GTP:AMP phosphotransferase, mitochondrial</fullName>
        <ecNumber evidence="7">2.7.4.10</ecNumber>
    </recommendedName>
    <alternativeName>
        <fullName evidence="7">Adenylate kinase 3</fullName>
        <shortName evidence="7">AK 3</shortName>
    </alternativeName>
</protein>
<keyword evidence="10" id="KW-1185">Reference proteome</keyword>
<dbReference type="GO" id="GO:0005525">
    <property type="term" value="F:GTP binding"/>
    <property type="evidence" value="ECO:0007669"/>
    <property type="project" value="UniProtKB-KW"/>
</dbReference>
<dbReference type="GO" id="GO:0046039">
    <property type="term" value="P:GTP metabolic process"/>
    <property type="evidence" value="ECO:0007669"/>
    <property type="project" value="UniProtKB-UniRule"/>
</dbReference>
<feature type="binding site" evidence="7">
    <location>
        <begin position="221"/>
        <end position="223"/>
    </location>
    <ligand>
        <name>AMP</name>
        <dbReference type="ChEBI" id="CHEBI:456215"/>
    </ligand>
</feature>